<protein>
    <submittedName>
        <fullName evidence="1">Uncharacterized protein</fullName>
    </submittedName>
</protein>
<comment type="caution">
    <text evidence="1">The sequence shown here is derived from an EMBL/GenBank/DDBJ whole genome shotgun (WGS) entry which is preliminary data.</text>
</comment>
<dbReference type="AlphaFoldDB" id="A0A4Z0F8S3"/>
<reference evidence="1 2" key="1">
    <citation type="journal article" date="2019" name="ISME J.">
        <title>Candidatus Macondimonas diazotrophica, a novel gammaproteobacterial genus dominating crude-oil-contaminated coastal sediments.</title>
        <authorList>
            <person name="Karthikeyan S."/>
            <person name="Konstantinidis K."/>
        </authorList>
    </citation>
    <scope>NUCLEOTIDE SEQUENCE [LARGE SCALE GENOMIC DNA]</scope>
    <source>
        <strain evidence="1 2">KTK01</strain>
    </source>
</reference>
<sequence>MDNAEFADVLIKSMPYYRSYAIGIKNKDHPKTRNCMCFAINKYYGRYFWSKKGERAKNKIADILHPCAYLYDNFIEKGYIRYDVEIRETEYQRKALAFWTDLILEGKNPNLDMQKLLWSYIRHDDIEGWELTKKLLNHYVK</sequence>
<dbReference type="EMBL" id="SRIO01000017">
    <property type="protein sequence ID" value="TFZ81683.1"/>
    <property type="molecule type" value="Genomic_DNA"/>
</dbReference>
<evidence type="ECO:0000313" key="2">
    <source>
        <dbReference type="Proteomes" id="UP000297890"/>
    </source>
</evidence>
<proteinExistence type="predicted"/>
<evidence type="ECO:0000313" key="1">
    <source>
        <dbReference type="EMBL" id="TFZ81683.1"/>
    </source>
</evidence>
<gene>
    <name evidence="1" type="ORF">E4680_11475</name>
</gene>
<keyword evidence="2" id="KW-1185">Reference proteome</keyword>
<organism evidence="1 2">
    <name type="scientific">Candidatus Macondimonas diazotrophica</name>
    <dbReference type="NCBI Taxonomy" id="2305248"/>
    <lineage>
        <taxon>Bacteria</taxon>
        <taxon>Pseudomonadati</taxon>
        <taxon>Pseudomonadota</taxon>
        <taxon>Gammaproteobacteria</taxon>
        <taxon>Chromatiales</taxon>
        <taxon>Ectothiorhodospiraceae</taxon>
        <taxon>Candidatus Macondimonas</taxon>
    </lineage>
</organism>
<accession>A0A4Z0F8S3</accession>
<dbReference type="Proteomes" id="UP000297890">
    <property type="component" value="Unassembled WGS sequence"/>
</dbReference>
<name>A0A4Z0F8S3_9GAMM</name>
<dbReference type="RefSeq" id="WP_135282560.1">
    <property type="nucleotide sequence ID" value="NZ_SRIO01000017.1"/>
</dbReference>